<reference evidence="3 4" key="1">
    <citation type="submission" date="2024-06" db="EMBL/GenBank/DDBJ databases">
        <title>Genome of Rhodovulum iodosum, a marine photoferrotroph.</title>
        <authorList>
            <person name="Bianchini G."/>
            <person name="Nikeleit V."/>
            <person name="Kappler A."/>
            <person name="Bryce C."/>
            <person name="Sanchez-Baracaldo P."/>
        </authorList>
    </citation>
    <scope>NUCLEOTIDE SEQUENCE [LARGE SCALE GENOMIC DNA]</scope>
    <source>
        <strain evidence="3 4">UT/N1</strain>
    </source>
</reference>
<evidence type="ECO:0000313" key="4">
    <source>
        <dbReference type="Proteomes" id="UP001560019"/>
    </source>
</evidence>
<evidence type="ECO:0000256" key="1">
    <source>
        <dbReference type="SAM" id="MobiDB-lite"/>
    </source>
</evidence>
<dbReference type="PANTHER" id="PTHR33840:SF1">
    <property type="entry name" value="TLE1 PHOSPHOLIPASE DOMAIN-CONTAINING PROTEIN"/>
    <property type="match status" value="1"/>
</dbReference>
<dbReference type="PANTHER" id="PTHR33840">
    <property type="match status" value="1"/>
</dbReference>
<feature type="domain" description="T6SS Phospholipase effector Tle1-like catalytic" evidence="2">
    <location>
        <begin position="31"/>
        <end position="281"/>
    </location>
</feature>
<dbReference type="Proteomes" id="UP001560019">
    <property type="component" value="Unassembled WGS sequence"/>
</dbReference>
<comment type="caution">
    <text evidence="3">The sequence shown here is derived from an EMBL/GenBank/DDBJ whole genome shotgun (WGS) entry which is preliminary data.</text>
</comment>
<evidence type="ECO:0000259" key="2">
    <source>
        <dbReference type="Pfam" id="PF09994"/>
    </source>
</evidence>
<dbReference type="Pfam" id="PF09994">
    <property type="entry name" value="T6SS_Tle1-like_cat"/>
    <property type="match status" value="1"/>
</dbReference>
<evidence type="ECO:0000313" key="3">
    <source>
        <dbReference type="EMBL" id="MEX5727210.1"/>
    </source>
</evidence>
<dbReference type="EMBL" id="JBEHHI010000001">
    <property type="protein sequence ID" value="MEX5727210.1"/>
    <property type="molecule type" value="Genomic_DNA"/>
</dbReference>
<accession>A0ABV3XQZ0</accession>
<proteinExistence type="predicted"/>
<keyword evidence="4" id="KW-1185">Reference proteome</keyword>
<dbReference type="InterPro" id="IPR029058">
    <property type="entry name" value="AB_hydrolase_fold"/>
</dbReference>
<gene>
    <name evidence="3" type="ORF">Ga0609869_000563</name>
</gene>
<dbReference type="InterPro" id="IPR018712">
    <property type="entry name" value="Tle1-like_cat"/>
</dbReference>
<feature type="region of interest" description="Disordered" evidence="1">
    <location>
        <begin position="337"/>
        <end position="361"/>
    </location>
</feature>
<organism evidence="3 4">
    <name type="scientific">Rhodovulum iodosum</name>
    <dbReference type="NCBI Taxonomy" id="68291"/>
    <lineage>
        <taxon>Bacteria</taxon>
        <taxon>Pseudomonadati</taxon>
        <taxon>Pseudomonadota</taxon>
        <taxon>Alphaproteobacteria</taxon>
        <taxon>Rhodobacterales</taxon>
        <taxon>Paracoccaceae</taxon>
        <taxon>Rhodovulum</taxon>
    </lineage>
</organism>
<protein>
    <recommendedName>
        <fullName evidence="2">T6SS Phospholipase effector Tle1-like catalytic domain-containing protein</fullName>
    </recommendedName>
</protein>
<sequence length="361" mass="40280">MRLNERITHWLRRPSSGAARARRAGRKALNHVILLDGTLSSLEPGNETHVGRTYKLLCDLPAAAPVSIYYEPGIQWPDWQRTHYVAAGRGINRQIRRAYGYLASRYRPGDRIFLIGYSRGGYAVRSLAGVIDRVGLLRAEEATERNVLTAYRHYESQAQSPAAKVFSERYCHPLAEVEMLGAWDTVKALGLRLPLLWMLTEERHAFHNHELSPVVRHGYHALALNETREVFEPVLWHCPPGWQGHVQQVWFRGCHGDVGGHLGGLTEALPLAHIPLVWMLERMEECGLPLPEGWRDRFPCDPNAPSVGTTRGWGKLFLLRRPRVVGQDPSEALHETALGAPGADGLPLAGQAAGPQPLSLS</sequence>
<name>A0ABV3XQZ0_9RHOB</name>
<dbReference type="SUPFAM" id="SSF53474">
    <property type="entry name" value="alpha/beta-Hydrolases"/>
    <property type="match status" value="1"/>
</dbReference>